<evidence type="ECO:0000256" key="8">
    <source>
        <dbReference type="SAM" id="SignalP"/>
    </source>
</evidence>
<evidence type="ECO:0000256" key="4">
    <source>
        <dbReference type="ARBA" id="ARBA00022729"/>
    </source>
</evidence>
<dbReference type="OrthoDB" id="7197884at2"/>
<dbReference type="InterPro" id="IPR011118">
    <property type="entry name" value="Tannase/feruloyl_esterase"/>
</dbReference>
<sequence length="548" mass="57665">MSGFTSLGSTLVLIAGLAAAQGVSAGPAPSAAPAAAAARCEALQSLALDDTTIVSAAYVAQQPTGNAFHGQQDRLPPFCRVVARVQSDPDSDIGVEIWLPAQGWTGVFHGNGNGGFAGVLAGGYAGMAEGLRRGFAAATTDTGTAPATPLDGDALIGHPRKWRDWGRLSTHIMTVTGKAITREFYGREETQSYYTGCSTGGQQGLIEALYYPADYDGILVGAPVIDRIWGHAAVLWDYAAAHETPGSRLSDAKLKLLNRAAIATCWAQGHGLAGDPFISDPLSCEFDPAVLECTGAVSDQCLTPAEVATARAFYSGPTTDDGEPLYYGWLPGSEAPGQYGWSFLQSSESGEPPFSSLFKWVFSPEWDWQGFDFKRDMPEVTAGLNEAVNDATRGSLKAFQARGGKLIIYHGLSDSLVAPGQSVAFYERQAEKLGGMGTAQDTARLFLAPGMMHCGGGSGPDSFNSSLGIPPKPPVDSTKYDLFSALIDWASGGIAPNHVISTKFDSADPAGISLQRPLCPYPQKAIYRGSGSPRSASNFFCSPLQSDH</sequence>
<evidence type="ECO:0000256" key="5">
    <source>
        <dbReference type="ARBA" id="ARBA00022801"/>
    </source>
</evidence>
<evidence type="ECO:0000256" key="3">
    <source>
        <dbReference type="ARBA" id="ARBA00022723"/>
    </source>
</evidence>
<dbReference type="PANTHER" id="PTHR33938">
    <property type="entry name" value="FERULOYL ESTERASE B-RELATED"/>
    <property type="match status" value="1"/>
</dbReference>
<accession>A0A219B7K0</accession>
<dbReference type="Proteomes" id="UP000198462">
    <property type="component" value="Unassembled WGS sequence"/>
</dbReference>
<keyword evidence="7" id="KW-1015">Disulfide bond</keyword>
<reference evidence="10" key="1">
    <citation type="submission" date="2017-05" db="EMBL/GenBank/DDBJ databases">
        <authorList>
            <person name="Lin X."/>
        </authorList>
    </citation>
    <scope>NUCLEOTIDE SEQUENCE [LARGE SCALE GENOMIC DNA]</scope>
    <source>
        <strain evidence="10">JLT2012</strain>
    </source>
</reference>
<dbReference type="SUPFAM" id="SSF53474">
    <property type="entry name" value="alpha/beta-Hydrolases"/>
    <property type="match status" value="1"/>
</dbReference>
<proteinExistence type="inferred from homology"/>
<keyword evidence="10" id="KW-1185">Reference proteome</keyword>
<evidence type="ECO:0000256" key="7">
    <source>
        <dbReference type="ARBA" id="ARBA00023157"/>
    </source>
</evidence>
<evidence type="ECO:0000256" key="1">
    <source>
        <dbReference type="ARBA" id="ARBA00006249"/>
    </source>
</evidence>
<dbReference type="GO" id="GO:0046872">
    <property type="term" value="F:metal ion binding"/>
    <property type="evidence" value="ECO:0007669"/>
    <property type="project" value="UniProtKB-KW"/>
</dbReference>
<evidence type="ECO:0000256" key="6">
    <source>
        <dbReference type="ARBA" id="ARBA00022837"/>
    </source>
</evidence>
<evidence type="ECO:0000313" key="10">
    <source>
        <dbReference type="Proteomes" id="UP000198462"/>
    </source>
</evidence>
<evidence type="ECO:0000256" key="2">
    <source>
        <dbReference type="ARBA" id="ARBA00022487"/>
    </source>
</evidence>
<dbReference type="RefSeq" id="WP_088713071.1">
    <property type="nucleotide sequence ID" value="NZ_NFZT01000001.1"/>
</dbReference>
<comment type="caution">
    <text evidence="9">The sequence shown here is derived from an EMBL/GenBank/DDBJ whole genome shotgun (WGS) entry which is preliminary data.</text>
</comment>
<keyword evidence="3" id="KW-0479">Metal-binding</keyword>
<feature type="signal peptide" evidence="8">
    <location>
        <begin position="1"/>
        <end position="20"/>
    </location>
</feature>
<feature type="chain" id="PRO_5013030375" evidence="8">
    <location>
        <begin position="21"/>
        <end position="548"/>
    </location>
</feature>
<keyword evidence="4 8" id="KW-0732">Signal</keyword>
<dbReference type="Pfam" id="PF07519">
    <property type="entry name" value="Tannase"/>
    <property type="match status" value="1"/>
</dbReference>
<dbReference type="AlphaFoldDB" id="A0A219B7K0"/>
<dbReference type="InterPro" id="IPR029058">
    <property type="entry name" value="AB_hydrolase_fold"/>
</dbReference>
<keyword evidence="2" id="KW-0719">Serine esterase</keyword>
<evidence type="ECO:0000313" key="9">
    <source>
        <dbReference type="EMBL" id="OWV34372.1"/>
    </source>
</evidence>
<keyword evidence="5 9" id="KW-0378">Hydrolase</keyword>
<protein>
    <submittedName>
        <fullName evidence="9">Tannase/feruloyl esterase family alpha/beta hydrolase</fullName>
    </submittedName>
</protein>
<gene>
    <name evidence="9" type="ORF">B5C34_13490</name>
</gene>
<keyword evidence="6" id="KW-0106">Calcium</keyword>
<organism evidence="9 10">
    <name type="scientific">Pacificimonas flava</name>
    <dbReference type="NCBI Taxonomy" id="1234595"/>
    <lineage>
        <taxon>Bacteria</taxon>
        <taxon>Pseudomonadati</taxon>
        <taxon>Pseudomonadota</taxon>
        <taxon>Alphaproteobacteria</taxon>
        <taxon>Sphingomonadales</taxon>
        <taxon>Sphingosinicellaceae</taxon>
        <taxon>Pacificimonas</taxon>
    </lineage>
</organism>
<dbReference type="EMBL" id="NFZT01000001">
    <property type="protein sequence ID" value="OWV34372.1"/>
    <property type="molecule type" value="Genomic_DNA"/>
</dbReference>
<dbReference type="GO" id="GO:0052689">
    <property type="term" value="F:carboxylic ester hydrolase activity"/>
    <property type="evidence" value="ECO:0007669"/>
    <property type="project" value="UniProtKB-KW"/>
</dbReference>
<comment type="similarity">
    <text evidence="1">Belongs to the tannase family.</text>
</comment>
<name>A0A219B7K0_9SPHN</name>
<dbReference type="PANTHER" id="PTHR33938:SF15">
    <property type="entry name" value="FERULOYL ESTERASE B-RELATED"/>
    <property type="match status" value="1"/>
</dbReference>